<dbReference type="InterPro" id="IPR041698">
    <property type="entry name" value="Methyltransf_25"/>
</dbReference>
<evidence type="ECO:0000313" key="3">
    <source>
        <dbReference type="EMBL" id="MBP0047547.1"/>
    </source>
</evidence>
<dbReference type="Pfam" id="PF13649">
    <property type="entry name" value="Methyltransf_25"/>
    <property type="match status" value="1"/>
</dbReference>
<accession>A0ABS3Z764</accession>
<dbReference type="GO" id="GO:0008168">
    <property type="term" value="F:methyltransferase activity"/>
    <property type="evidence" value="ECO:0007669"/>
    <property type="project" value="UniProtKB-KW"/>
</dbReference>
<protein>
    <submittedName>
        <fullName evidence="3">Methyltransferase domain-containing protein</fullName>
    </submittedName>
</protein>
<dbReference type="Gene3D" id="3.40.50.150">
    <property type="entry name" value="Vaccinia Virus protein VP39"/>
    <property type="match status" value="1"/>
</dbReference>
<reference evidence="3 4" key="1">
    <citation type="submission" date="2020-09" db="EMBL/GenBank/DDBJ databases">
        <authorList>
            <person name="Tanuku N.R.S."/>
        </authorList>
    </citation>
    <scope>NUCLEOTIDE SEQUENCE [LARGE SCALE GENOMIC DNA]</scope>
    <source>
        <strain evidence="3 4">AK62</strain>
    </source>
</reference>
<sequence>MNQHDQYMADFMAIFQSLERWGPGSDEDSLRALEQVPVTPTQVADIGCGKGFATTLLAEHTRAQIMAVDNETGALDQLNQRLNALGLEDRVRTTCASMTELPFPPGHFDLIWAEASAYIMGVEKALTSWKTLLQPQGCMVISDLVWLTDSPSPAAVDFWQQEYPDMQTVAARKRQMQQTGYQVIDHFPLSQQAWVNYYEPLKARVNALKPQMAGSQALADCEREIALYEQHLGEFGYEMFILQL</sequence>
<evidence type="ECO:0000259" key="2">
    <source>
        <dbReference type="Pfam" id="PF13649"/>
    </source>
</evidence>
<dbReference type="CDD" id="cd02440">
    <property type="entry name" value="AdoMet_MTases"/>
    <property type="match status" value="1"/>
</dbReference>
<feature type="domain" description="Methyltransferase" evidence="2">
    <location>
        <begin position="43"/>
        <end position="137"/>
    </location>
</feature>
<dbReference type="RefSeq" id="WP_209286158.1">
    <property type="nucleotide sequence ID" value="NZ_JACVEW010000002.1"/>
</dbReference>
<evidence type="ECO:0000256" key="1">
    <source>
        <dbReference type="ARBA" id="ARBA00022679"/>
    </source>
</evidence>
<gene>
    <name evidence="3" type="ORF">H9C73_02265</name>
</gene>
<dbReference type="EMBL" id="JACVEW010000002">
    <property type="protein sequence ID" value="MBP0047547.1"/>
    <property type="molecule type" value="Genomic_DNA"/>
</dbReference>
<dbReference type="Proteomes" id="UP000810171">
    <property type="component" value="Unassembled WGS sequence"/>
</dbReference>
<keyword evidence="4" id="KW-1185">Reference proteome</keyword>
<comment type="caution">
    <text evidence="3">The sequence shown here is derived from an EMBL/GenBank/DDBJ whole genome shotgun (WGS) entry which is preliminary data.</text>
</comment>
<dbReference type="SUPFAM" id="SSF53335">
    <property type="entry name" value="S-adenosyl-L-methionine-dependent methyltransferases"/>
    <property type="match status" value="1"/>
</dbReference>
<keyword evidence="3" id="KW-0489">Methyltransferase</keyword>
<keyword evidence="1" id="KW-0808">Transferase</keyword>
<name>A0ABS3Z764_9GAMM</name>
<dbReference type="GO" id="GO:0032259">
    <property type="term" value="P:methylation"/>
    <property type="evidence" value="ECO:0007669"/>
    <property type="project" value="UniProtKB-KW"/>
</dbReference>
<evidence type="ECO:0000313" key="4">
    <source>
        <dbReference type="Proteomes" id="UP000810171"/>
    </source>
</evidence>
<proteinExistence type="predicted"/>
<organism evidence="3 4">
    <name type="scientific">Marinobacterium alkalitolerans</name>
    <dbReference type="NCBI Taxonomy" id="1542925"/>
    <lineage>
        <taxon>Bacteria</taxon>
        <taxon>Pseudomonadati</taxon>
        <taxon>Pseudomonadota</taxon>
        <taxon>Gammaproteobacteria</taxon>
        <taxon>Oceanospirillales</taxon>
        <taxon>Oceanospirillaceae</taxon>
        <taxon>Marinobacterium</taxon>
    </lineage>
</organism>
<dbReference type="PANTHER" id="PTHR43861">
    <property type="entry name" value="TRANS-ACONITATE 2-METHYLTRANSFERASE-RELATED"/>
    <property type="match status" value="1"/>
</dbReference>
<dbReference type="InterPro" id="IPR029063">
    <property type="entry name" value="SAM-dependent_MTases_sf"/>
</dbReference>